<proteinExistence type="predicted"/>
<feature type="transmembrane region" description="Helical" evidence="1">
    <location>
        <begin position="114"/>
        <end position="133"/>
    </location>
</feature>
<accession>A0AB34J5A5</accession>
<dbReference type="Proteomes" id="UP001515480">
    <property type="component" value="Unassembled WGS sequence"/>
</dbReference>
<gene>
    <name evidence="4" type="ORF">AB1Y20_003688</name>
</gene>
<keyword evidence="1" id="KW-0812">Transmembrane</keyword>
<sequence>MLRLFSLLIVAAAASGLTTPARVAMPSTALRTPVRAAAVQMQFGKKKKPLTLEERGYWGGEWVCADCGYIYEPGTEPPFEELRPRWKCPQCAGPRRRFVKKAGNMVGQVDDSPLIGGTIGAAILIIVLVYVGLTI</sequence>
<dbReference type="PANTHER" id="PTHR48136:SF1">
    <property type="entry name" value="RUBREDOXIN-LIKE SUPERFAMILY PROTEIN"/>
    <property type="match status" value="1"/>
</dbReference>
<comment type="caution">
    <text evidence="4">The sequence shown here is derived from an EMBL/GenBank/DDBJ whole genome shotgun (WGS) entry which is preliminary data.</text>
</comment>
<dbReference type="InterPro" id="IPR024934">
    <property type="entry name" value="Rubredoxin-like_dom"/>
</dbReference>
<protein>
    <recommendedName>
        <fullName evidence="3">Rubredoxin-like domain-containing protein</fullName>
    </recommendedName>
</protein>
<evidence type="ECO:0000313" key="5">
    <source>
        <dbReference type="Proteomes" id="UP001515480"/>
    </source>
</evidence>
<dbReference type="AlphaFoldDB" id="A0AB34J5A5"/>
<keyword evidence="1" id="KW-0472">Membrane</keyword>
<dbReference type="EMBL" id="JBGBPQ010000012">
    <property type="protein sequence ID" value="KAL1514594.1"/>
    <property type="molecule type" value="Genomic_DNA"/>
</dbReference>
<evidence type="ECO:0000313" key="4">
    <source>
        <dbReference type="EMBL" id="KAL1514594.1"/>
    </source>
</evidence>
<feature type="domain" description="Rubredoxin-like" evidence="3">
    <location>
        <begin position="59"/>
        <end position="101"/>
    </location>
</feature>
<organism evidence="4 5">
    <name type="scientific">Prymnesium parvum</name>
    <name type="common">Toxic golden alga</name>
    <dbReference type="NCBI Taxonomy" id="97485"/>
    <lineage>
        <taxon>Eukaryota</taxon>
        <taxon>Haptista</taxon>
        <taxon>Haptophyta</taxon>
        <taxon>Prymnesiophyceae</taxon>
        <taxon>Prymnesiales</taxon>
        <taxon>Prymnesiaceae</taxon>
        <taxon>Prymnesium</taxon>
    </lineage>
</organism>
<reference evidence="4 5" key="1">
    <citation type="journal article" date="2024" name="Science">
        <title>Giant polyketide synthase enzymes in the biosynthesis of giant marine polyether toxins.</title>
        <authorList>
            <person name="Fallon T.R."/>
            <person name="Shende V.V."/>
            <person name="Wierzbicki I.H."/>
            <person name="Pendleton A.L."/>
            <person name="Watervoot N.F."/>
            <person name="Auber R.P."/>
            <person name="Gonzalez D.J."/>
            <person name="Wisecaver J.H."/>
            <person name="Moore B.S."/>
        </authorList>
    </citation>
    <scope>NUCLEOTIDE SEQUENCE [LARGE SCALE GENOMIC DNA]</scope>
    <source>
        <strain evidence="4 5">12B1</strain>
    </source>
</reference>
<evidence type="ECO:0000256" key="1">
    <source>
        <dbReference type="SAM" id="Phobius"/>
    </source>
</evidence>
<dbReference type="PANTHER" id="PTHR48136">
    <property type="entry name" value="RUBREDOXIN-LIKE SUPERFAMILY PROTEIN"/>
    <property type="match status" value="1"/>
</dbReference>
<keyword evidence="5" id="KW-1185">Reference proteome</keyword>
<dbReference type="GO" id="GO:0005506">
    <property type="term" value="F:iron ion binding"/>
    <property type="evidence" value="ECO:0007669"/>
    <property type="project" value="InterPro"/>
</dbReference>
<keyword evidence="2" id="KW-0732">Signal</keyword>
<dbReference type="PROSITE" id="PS50903">
    <property type="entry name" value="RUBREDOXIN_LIKE"/>
    <property type="match status" value="1"/>
</dbReference>
<dbReference type="CDD" id="cd00350">
    <property type="entry name" value="rubredoxin_like"/>
    <property type="match status" value="1"/>
</dbReference>
<feature type="chain" id="PRO_5044271516" description="Rubredoxin-like domain-containing protein" evidence="2">
    <location>
        <begin position="17"/>
        <end position="135"/>
    </location>
</feature>
<dbReference type="SUPFAM" id="SSF57802">
    <property type="entry name" value="Rubredoxin-like"/>
    <property type="match status" value="1"/>
</dbReference>
<dbReference type="Gene3D" id="2.20.28.10">
    <property type="match status" value="1"/>
</dbReference>
<evidence type="ECO:0000256" key="2">
    <source>
        <dbReference type="SAM" id="SignalP"/>
    </source>
</evidence>
<keyword evidence="1" id="KW-1133">Transmembrane helix</keyword>
<evidence type="ECO:0000259" key="3">
    <source>
        <dbReference type="PROSITE" id="PS50903"/>
    </source>
</evidence>
<feature type="signal peptide" evidence="2">
    <location>
        <begin position="1"/>
        <end position="16"/>
    </location>
</feature>
<name>A0AB34J5A5_PRYPA</name>